<protein>
    <submittedName>
        <fullName evidence="2">Asp23/Gls24 family envelope stress response protein</fullName>
    </submittedName>
</protein>
<proteinExistence type="inferred from homology"/>
<comment type="caution">
    <text evidence="2">The sequence shown here is derived from an EMBL/GenBank/DDBJ whole genome shotgun (WGS) entry which is preliminary data.</text>
</comment>
<dbReference type="RefSeq" id="WP_388035331.1">
    <property type="nucleotide sequence ID" value="NZ_JBHUEK010000007.1"/>
</dbReference>
<evidence type="ECO:0000256" key="1">
    <source>
        <dbReference type="ARBA" id="ARBA00005721"/>
    </source>
</evidence>
<comment type="similarity">
    <text evidence="1">Belongs to the asp23 family.</text>
</comment>
<accession>A0ABW4MIX7</accession>
<evidence type="ECO:0000313" key="3">
    <source>
        <dbReference type="Proteomes" id="UP001597227"/>
    </source>
</evidence>
<keyword evidence="3" id="KW-1185">Reference proteome</keyword>
<dbReference type="Pfam" id="PF03780">
    <property type="entry name" value="Asp23"/>
    <property type="match status" value="1"/>
</dbReference>
<dbReference type="EMBL" id="JBHUEK010000007">
    <property type="protein sequence ID" value="MFD1777763.1"/>
    <property type="molecule type" value="Genomic_DNA"/>
</dbReference>
<gene>
    <name evidence="2" type="ORF">ACFSFW_03720</name>
</gene>
<reference evidence="3" key="1">
    <citation type="journal article" date="2019" name="Int. J. Syst. Evol. Microbiol.">
        <title>The Global Catalogue of Microorganisms (GCM) 10K type strain sequencing project: providing services to taxonomists for standard genome sequencing and annotation.</title>
        <authorList>
            <consortium name="The Broad Institute Genomics Platform"/>
            <consortium name="The Broad Institute Genome Sequencing Center for Infectious Disease"/>
            <person name="Wu L."/>
            <person name="Ma J."/>
        </authorList>
    </citation>
    <scope>NUCLEOTIDE SEQUENCE [LARGE SCALE GENOMIC DNA]</scope>
    <source>
        <strain evidence="3">CCUG 15531</strain>
    </source>
</reference>
<name>A0ABW4MIX7_9BACI</name>
<dbReference type="InterPro" id="IPR005531">
    <property type="entry name" value="Asp23"/>
</dbReference>
<organism evidence="2 3">
    <name type="scientific">Fredinandcohnia salidurans</name>
    <dbReference type="NCBI Taxonomy" id="2595041"/>
    <lineage>
        <taxon>Bacteria</taxon>
        <taxon>Bacillati</taxon>
        <taxon>Bacillota</taxon>
        <taxon>Bacilli</taxon>
        <taxon>Bacillales</taxon>
        <taxon>Bacillaceae</taxon>
        <taxon>Fredinandcohnia</taxon>
    </lineage>
</organism>
<dbReference type="Proteomes" id="UP001597227">
    <property type="component" value="Unassembled WGS sequence"/>
</dbReference>
<sequence>MVRKALENGSLYIKNDVLAMIASICAEDIEGVTIVSGLKDGVSGILNRNFHKNGITVIEDEEEGIALEVKIAIEYGLEIKKTCELLQAAILHEIKSMTGISLSSLTIKVEGLTNKQPLPST</sequence>
<evidence type="ECO:0000313" key="2">
    <source>
        <dbReference type="EMBL" id="MFD1777763.1"/>
    </source>
</evidence>
<dbReference type="PANTHER" id="PTHR34297">
    <property type="entry name" value="HYPOTHETICAL CYTOSOLIC PROTEIN-RELATED"/>
    <property type="match status" value="1"/>
</dbReference>